<name>A0A923SK70_9BACT</name>
<evidence type="ECO:0000259" key="11">
    <source>
        <dbReference type="Pfam" id="PF03779"/>
    </source>
</evidence>
<keyword evidence="5 10" id="KW-1133">Transmembrane helix</keyword>
<feature type="transmembrane region" description="Helical" evidence="10">
    <location>
        <begin position="400"/>
        <end position="418"/>
    </location>
</feature>
<dbReference type="RefSeq" id="WP_187067501.1">
    <property type="nucleotide sequence ID" value="NZ_JACRVF010000003.1"/>
</dbReference>
<keyword evidence="6" id="KW-0560">Oxidoreductase</keyword>
<dbReference type="InterPro" id="IPR012932">
    <property type="entry name" value="VKOR"/>
</dbReference>
<feature type="transmembrane region" description="Helical" evidence="10">
    <location>
        <begin position="377"/>
        <end position="393"/>
    </location>
</feature>
<evidence type="ECO:0000256" key="8">
    <source>
        <dbReference type="ARBA" id="ARBA00023157"/>
    </source>
</evidence>
<dbReference type="InterPro" id="IPR005530">
    <property type="entry name" value="SPW"/>
</dbReference>
<dbReference type="Pfam" id="PF07884">
    <property type="entry name" value="VKOR"/>
    <property type="match status" value="1"/>
</dbReference>
<feature type="domain" description="SPW repeat-containing integral membrane" evidence="11">
    <location>
        <begin position="349"/>
        <end position="439"/>
    </location>
</feature>
<feature type="transmembrane region" description="Helical" evidence="10">
    <location>
        <begin position="58"/>
        <end position="78"/>
    </location>
</feature>
<dbReference type="GO" id="GO:0048038">
    <property type="term" value="F:quinone binding"/>
    <property type="evidence" value="ECO:0007669"/>
    <property type="project" value="UniProtKB-KW"/>
</dbReference>
<evidence type="ECO:0000256" key="9">
    <source>
        <dbReference type="ARBA" id="ARBA00023284"/>
    </source>
</evidence>
<keyword evidence="14" id="KW-1185">Reference proteome</keyword>
<evidence type="ECO:0000256" key="5">
    <source>
        <dbReference type="ARBA" id="ARBA00022989"/>
    </source>
</evidence>
<feature type="transmembrane region" description="Helical" evidence="10">
    <location>
        <begin position="33"/>
        <end position="52"/>
    </location>
</feature>
<keyword evidence="3 10" id="KW-0812">Transmembrane</keyword>
<dbReference type="CDD" id="cd12919">
    <property type="entry name" value="VKOR_2"/>
    <property type="match status" value="1"/>
</dbReference>
<evidence type="ECO:0000256" key="4">
    <source>
        <dbReference type="ARBA" id="ARBA00022719"/>
    </source>
</evidence>
<evidence type="ECO:0000256" key="2">
    <source>
        <dbReference type="ARBA" id="ARBA00006214"/>
    </source>
</evidence>
<evidence type="ECO:0000313" key="14">
    <source>
        <dbReference type="Proteomes" id="UP000603640"/>
    </source>
</evidence>
<sequence length="458" mass="51513">MDLTFSNLFFVKKEMFPQEKQLEHEEHHQRTGWVYYCTLVLGLWLIANPPTADYQVPAMVWSDVISGFLLIGLSYFALKPYKLWAQWAIVFIGVWLYIAPMVFWTEKTAGLLSGYLIGTLVIAFGIIIPRQPGIKLFAQSGPNIPGGWSYNPSSWSQRIPVLFLAWLGFFVARYMGAFQLEHIDTVWDPFFGDGTRKVLTSKVSESFPVSDALLGAFSYIMDVVFAYAGGTHRWRTMPWVVIIFGILIIPLGVVSITLVILQPVSVGYWCTLCLTSATISLIMIPFTIDEVLATLQLMRHEKKARNTSYWKTLWFGGTMDGETEEKKSPEILLEHTGRVVIEDLLRTPWNLVVIMAIGALLMLAPALLQYSGTMADNHHVTGALMITFVIIAMSEVARPLRYIFILFGIWLVASPWILGSGEGAAMWSSIASGVLVIALCFPRGKIEDKRGNYDKYII</sequence>
<comment type="subcellular location">
    <subcellularLocation>
        <location evidence="1">Membrane</location>
        <topology evidence="1">Multi-pass membrane protein</topology>
    </subcellularLocation>
</comment>
<feature type="transmembrane region" description="Helical" evidence="10">
    <location>
        <begin position="85"/>
        <end position="103"/>
    </location>
</feature>
<dbReference type="Gene3D" id="1.20.1440.130">
    <property type="entry name" value="VKOR domain"/>
    <property type="match status" value="1"/>
</dbReference>
<feature type="transmembrane region" description="Helical" evidence="10">
    <location>
        <begin position="424"/>
        <end position="441"/>
    </location>
</feature>
<feature type="transmembrane region" description="Helical" evidence="10">
    <location>
        <begin position="161"/>
        <end position="180"/>
    </location>
</feature>
<protein>
    <submittedName>
        <fullName evidence="13">SPW repeat protein</fullName>
    </submittedName>
</protein>
<evidence type="ECO:0000313" key="13">
    <source>
        <dbReference type="EMBL" id="MBC5993476.1"/>
    </source>
</evidence>
<evidence type="ECO:0000259" key="12">
    <source>
        <dbReference type="Pfam" id="PF07884"/>
    </source>
</evidence>
<evidence type="ECO:0000256" key="1">
    <source>
        <dbReference type="ARBA" id="ARBA00004141"/>
    </source>
</evidence>
<dbReference type="Pfam" id="PF03779">
    <property type="entry name" value="SPW"/>
    <property type="match status" value="2"/>
</dbReference>
<evidence type="ECO:0000256" key="7">
    <source>
        <dbReference type="ARBA" id="ARBA00023136"/>
    </source>
</evidence>
<dbReference type="GO" id="GO:0016020">
    <property type="term" value="C:membrane"/>
    <property type="evidence" value="ECO:0007669"/>
    <property type="project" value="UniProtKB-SubCell"/>
</dbReference>
<feature type="transmembrane region" description="Helical" evidence="10">
    <location>
        <begin position="266"/>
        <end position="288"/>
    </location>
</feature>
<reference evidence="13" key="1">
    <citation type="submission" date="2020-08" db="EMBL/GenBank/DDBJ databases">
        <title>Pontibacter sp. SD6 16S ribosomal RNA gene Genome sequencing and assembly.</title>
        <authorList>
            <person name="Kang M."/>
        </authorList>
    </citation>
    <scope>NUCLEOTIDE SEQUENCE</scope>
    <source>
        <strain evidence="13">SD6</strain>
    </source>
</reference>
<comment type="caution">
    <text evidence="13">The sequence shown here is derived from an EMBL/GenBank/DDBJ whole genome shotgun (WGS) entry which is preliminary data.</text>
</comment>
<keyword evidence="7 10" id="KW-0472">Membrane</keyword>
<dbReference type="EMBL" id="JACRVF010000003">
    <property type="protein sequence ID" value="MBC5993476.1"/>
    <property type="molecule type" value="Genomic_DNA"/>
</dbReference>
<feature type="domain" description="Vitamin K epoxide reductase" evidence="12">
    <location>
        <begin position="160"/>
        <end position="288"/>
    </location>
</feature>
<gene>
    <name evidence="13" type="ORF">H8S84_11575</name>
</gene>
<feature type="transmembrane region" description="Helical" evidence="10">
    <location>
        <begin position="239"/>
        <end position="260"/>
    </location>
</feature>
<evidence type="ECO:0000256" key="6">
    <source>
        <dbReference type="ARBA" id="ARBA00023002"/>
    </source>
</evidence>
<comment type="similarity">
    <text evidence="2">Belongs to the VKOR family.</text>
</comment>
<proteinExistence type="inferred from homology"/>
<accession>A0A923SK70</accession>
<keyword evidence="8" id="KW-1015">Disulfide bond</keyword>
<dbReference type="InterPro" id="IPR038354">
    <property type="entry name" value="VKOR_sf"/>
</dbReference>
<dbReference type="Proteomes" id="UP000603640">
    <property type="component" value="Unassembled WGS sequence"/>
</dbReference>
<evidence type="ECO:0000256" key="10">
    <source>
        <dbReference type="SAM" id="Phobius"/>
    </source>
</evidence>
<dbReference type="AlphaFoldDB" id="A0A923SK70"/>
<keyword evidence="9" id="KW-0676">Redox-active center</keyword>
<feature type="transmembrane region" description="Helical" evidence="10">
    <location>
        <begin position="109"/>
        <end position="128"/>
    </location>
</feature>
<dbReference type="GO" id="GO:0016491">
    <property type="term" value="F:oxidoreductase activity"/>
    <property type="evidence" value="ECO:0007669"/>
    <property type="project" value="UniProtKB-KW"/>
</dbReference>
<evidence type="ECO:0000256" key="3">
    <source>
        <dbReference type="ARBA" id="ARBA00022692"/>
    </source>
</evidence>
<keyword evidence="4" id="KW-0874">Quinone</keyword>
<feature type="transmembrane region" description="Helical" evidence="10">
    <location>
        <begin position="351"/>
        <end position="371"/>
    </location>
</feature>
<feature type="domain" description="SPW repeat-containing integral membrane" evidence="11">
    <location>
        <begin position="33"/>
        <end position="125"/>
    </location>
</feature>
<organism evidence="13 14">
    <name type="scientific">Pontibacter cellulosilyticus</name>
    <dbReference type="NCBI Taxonomy" id="1720253"/>
    <lineage>
        <taxon>Bacteria</taxon>
        <taxon>Pseudomonadati</taxon>
        <taxon>Bacteroidota</taxon>
        <taxon>Cytophagia</taxon>
        <taxon>Cytophagales</taxon>
        <taxon>Hymenobacteraceae</taxon>
        <taxon>Pontibacter</taxon>
    </lineage>
</organism>